<dbReference type="AlphaFoldDB" id="A0A1H6TWR6"/>
<evidence type="ECO:0000313" key="1">
    <source>
        <dbReference type="EMBL" id="SEI83656.1"/>
    </source>
</evidence>
<dbReference type="Gene3D" id="3.90.1140.10">
    <property type="entry name" value="Cyclic phosphodiesterase"/>
    <property type="match status" value="1"/>
</dbReference>
<evidence type="ECO:0000313" key="2">
    <source>
        <dbReference type="Proteomes" id="UP000242999"/>
    </source>
</evidence>
<keyword evidence="2" id="KW-1185">Reference proteome</keyword>
<sequence length="219" mass="25526">MLYHRHEYFMLNQYPYTLPTQVQDYPQWHLGRLSYALWLLDFSAQKPLNTLVKKAQNYLSPFLIKDYQRQPHLSIKICGFLTSTPRHTDDCSYTDIKQHILNLHHTQPTAFPLIVTHLASFASAPFLSIQDPTNSLSTLRQLLPTKHEEFRDTPYQAHITLGLYHQQIASDWMQDYLQAFSFEPLELYCHQLTLATYQSQKIAGPLTSIYHFSLADAPV</sequence>
<evidence type="ECO:0008006" key="3">
    <source>
        <dbReference type="Google" id="ProtNLM"/>
    </source>
</evidence>
<dbReference type="OrthoDB" id="5540889at2"/>
<dbReference type="STRING" id="64971.SAMN05421831_11226"/>
<dbReference type="SUPFAM" id="SSF55144">
    <property type="entry name" value="LigT-like"/>
    <property type="match status" value="1"/>
</dbReference>
<dbReference type="EMBL" id="FNYH01000012">
    <property type="protein sequence ID" value="SEI83656.1"/>
    <property type="molecule type" value="Genomic_DNA"/>
</dbReference>
<organism evidence="1 2">
    <name type="scientific">Allopseudospirillum japonicum</name>
    <dbReference type="NCBI Taxonomy" id="64971"/>
    <lineage>
        <taxon>Bacteria</taxon>
        <taxon>Pseudomonadati</taxon>
        <taxon>Pseudomonadota</taxon>
        <taxon>Gammaproteobacteria</taxon>
        <taxon>Oceanospirillales</taxon>
        <taxon>Oceanospirillaceae</taxon>
        <taxon>Allopseudospirillum</taxon>
    </lineage>
</organism>
<dbReference type="Pfam" id="PF13563">
    <property type="entry name" value="2_5_RNA_ligase2"/>
    <property type="match status" value="1"/>
</dbReference>
<gene>
    <name evidence="1" type="ORF">SAMN05421831_11226</name>
</gene>
<dbReference type="Proteomes" id="UP000242999">
    <property type="component" value="Unassembled WGS sequence"/>
</dbReference>
<dbReference type="RefSeq" id="WP_093311529.1">
    <property type="nucleotide sequence ID" value="NZ_FNYH01000012.1"/>
</dbReference>
<protein>
    <recommendedName>
        <fullName evidence="3">2'-5' RNA ligase superfamily protein</fullName>
    </recommendedName>
</protein>
<reference evidence="2" key="1">
    <citation type="submission" date="2016-10" db="EMBL/GenBank/DDBJ databases">
        <authorList>
            <person name="Varghese N."/>
            <person name="Submissions S."/>
        </authorList>
    </citation>
    <scope>NUCLEOTIDE SEQUENCE [LARGE SCALE GENOMIC DNA]</scope>
    <source>
        <strain evidence="2">DSM 7165</strain>
    </source>
</reference>
<name>A0A1H6TWR6_9GAMM</name>
<accession>A0A1H6TWR6</accession>
<proteinExistence type="predicted"/>
<dbReference type="InterPro" id="IPR009097">
    <property type="entry name" value="Cyclic_Pdiesterase"/>
</dbReference>